<reference evidence="5" key="2">
    <citation type="journal article" date="2021" name="PeerJ">
        <title>Extensive microbial diversity within the chicken gut microbiome revealed by metagenomics and culture.</title>
        <authorList>
            <person name="Gilroy R."/>
            <person name="Ravi A."/>
            <person name="Getino M."/>
            <person name="Pursley I."/>
            <person name="Horton D.L."/>
            <person name="Alikhan N.F."/>
            <person name="Baker D."/>
            <person name="Gharbi K."/>
            <person name="Hall N."/>
            <person name="Watson M."/>
            <person name="Adriaenssens E.M."/>
            <person name="Foster-Nyarko E."/>
            <person name="Jarju S."/>
            <person name="Secka A."/>
            <person name="Antonio M."/>
            <person name="Oren A."/>
            <person name="Chaudhuri R.R."/>
            <person name="La Ragione R."/>
            <person name="Hildebrand F."/>
            <person name="Pallen M.J."/>
        </authorList>
    </citation>
    <scope>NUCLEOTIDE SEQUENCE</scope>
    <source>
        <strain evidence="5">10192</strain>
    </source>
</reference>
<evidence type="ECO:0000256" key="3">
    <source>
        <dbReference type="ARBA" id="ARBA00023163"/>
    </source>
</evidence>
<dbReference type="AlphaFoldDB" id="A0A9D9GWZ6"/>
<dbReference type="GO" id="GO:0003677">
    <property type="term" value="F:DNA binding"/>
    <property type="evidence" value="ECO:0007669"/>
    <property type="project" value="UniProtKB-KW"/>
</dbReference>
<dbReference type="PROSITE" id="PS50943">
    <property type="entry name" value="HTH_CROC1"/>
    <property type="match status" value="1"/>
</dbReference>
<dbReference type="CDD" id="cd00093">
    <property type="entry name" value="HTH_XRE"/>
    <property type="match status" value="1"/>
</dbReference>
<sequence length="107" mass="12506">MNIKKQLGTKIKRLRQNRGFTQEQLAEKLDIATRTLCGIENGENFLTAETLEKILRVLNISSSELFAFDHLRPQEELVEEIIHDLRDIKSREKIENIYKLIKAIITE</sequence>
<dbReference type="GO" id="GO:0005829">
    <property type="term" value="C:cytosol"/>
    <property type="evidence" value="ECO:0007669"/>
    <property type="project" value="TreeGrafter"/>
</dbReference>
<dbReference type="PANTHER" id="PTHR46797:SF23">
    <property type="entry name" value="HTH-TYPE TRANSCRIPTIONAL REGULATOR SUTR"/>
    <property type="match status" value="1"/>
</dbReference>
<keyword evidence="1" id="KW-0805">Transcription regulation</keyword>
<dbReference type="Gene3D" id="1.10.260.40">
    <property type="entry name" value="lambda repressor-like DNA-binding domains"/>
    <property type="match status" value="1"/>
</dbReference>
<name>A0A9D9GWZ6_9BACT</name>
<keyword evidence="3" id="KW-0804">Transcription</keyword>
<organism evidence="5 6">
    <name type="scientific">Candidatus Scatousia excrementipullorum</name>
    <dbReference type="NCBI Taxonomy" id="2840936"/>
    <lineage>
        <taxon>Bacteria</taxon>
        <taxon>Candidatus Scatousia</taxon>
    </lineage>
</organism>
<evidence type="ECO:0000313" key="6">
    <source>
        <dbReference type="Proteomes" id="UP000823632"/>
    </source>
</evidence>
<keyword evidence="2" id="KW-0238">DNA-binding</keyword>
<feature type="domain" description="HTH cro/C1-type" evidence="4">
    <location>
        <begin position="11"/>
        <end position="65"/>
    </location>
</feature>
<dbReference type="InterPro" id="IPR010982">
    <property type="entry name" value="Lambda_DNA-bd_dom_sf"/>
</dbReference>
<dbReference type="InterPro" id="IPR001387">
    <property type="entry name" value="Cro/C1-type_HTH"/>
</dbReference>
<protein>
    <submittedName>
        <fullName evidence="5">Helix-turn-helix transcriptional regulator</fullName>
    </submittedName>
</protein>
<evidence type="ECO:0000259" key="4">
    <source>
        <dbReference type="PROSITE" id="PS50943"/>
    </source>
</evidence>
<dbReference type="PANTHER" id="PTHR46797">
    <property type="entry name" value="HTH-TYPE TRANSCRIPTIONAL REGULATOR"/>
    <property type="match status" value="1"/>
</dbReference>
<dbReference type="Pfam" id="PF01381">
    <property type="entry name" value="HTH_3"/>
    <property type="match status" value="1"/>
</dbReference>
<accession>A0A9D9GWZ6</accession>
<proteinExistence type="predicted"/>
<comment type="caution">
    <text evidence="5">The sequence shown here is derived from an EMBL/GenBank/DDBJ whole genome shotgun (WGS) entry which is preliminary data.</text>
</comment>
<evidence type="ECO:0000256" key="1">
    <source>
        <dbReference type="ARBA" id="ARBA00023015"/>
    </source>
</evidence>
<gene>
    <name evidence="5" type="ORF">IAC76_02190</name>
</gene>
<dbReference type="SUPFAM" id="SSF47413">
    <property type="entry name" value="lambda repressor-like DNA-binding domains"/>
    <property type="match status" value="1"/>
</dbReference>
<evidence type="ECO:0000256" key="2">
    <source>
        <dbReference type="ARBA" id="ARBA00023125"/>
    </source>
</evidence>
<dbReference type="InterPro" id="IPR050807">
    <property type="entry name" value="TransReg_Diox_bact_type"/>
</dbReference>
<dbReference type="SMART" id="SM00530">
    <property type="entry name" value="HTH_XRE"/>
    <property type="match status" value="1"/>
</dbReference>
<dbReference type="EMBL" id="JADIND010000047">
    <property type="protein sequence ID" value="MBO8430175.1"/>
    <property type="molecule type" value="Genomic_DNA"/>
</dbReference>
<reference evidence="5" key="1">
    <citation type="submission" date="2020-10" db="EMBL/GenBank/DDBJ databases">
        <authorList>
            <person name="Gilroy R."/>
        </authorList>
    </citation>
    <scope>NUCLEOTIDE SEQUENCE</scope>
    <source>
        <strain evidence="5">10192</strain>
    </source>
</reference>
<evidence type="ECO:0000313" key="5">
    <source>
        <dbReference type="EMBL" id="MBO8430175.1"/>
    </source>
</evidence>
<dbReference type="Proteomes" id="UP000823632">
    <property type="component" value="Unassembled WGS sequence"/>
</dbReference>
<dbReference type="GO" id="GO:0003700">
    <property type="term" value="F:DNA-binding transcription factor activity"/>
    <property type="evidence" value="ECO:0007669"/>
    <property type="project" value="TreeGrafter"/>
</dbReference>